<protein>
    <submittedName>
        <fullName evidence="1">Uncharacterized protein</fullName>
    </submittedName>
</protein>
<evidence type="ECO:0000313" key="2">
    <source>
        <dbReference type="Proteomes" id="UP000215914"/>
    </source>
</evidence>
<evidence type="ECO:0000313" key="1">
    <source>
        <dbReference type="EMBL" id="OTF91082.1"/>
    </source>
</evidence>
<dbReference type="InParanoid" id="A0A251RXV9"/>
<proteinExistence type="predicted"/>
<dbReference type="EMBL" id="CM007905">
    <property type="protein sequence ID" value="OTF91082.1"/>
    <property type="molecule type" value="Genomic_DNA"/>
</dbReference>
<gene>
    <name evidence="1" type="ORF">HannXRQ_Chr16g0506851</name>
</gene>
<accession>A0A251RXV9</accession>
<reference evidence="2" key="1">
    <citation type="journal article" date="2017" name="Nature">
        <title>The sunflower genome provides insights into oil metabolism, flowering and Asterid evolution.</title>
        <authorList>
            <person name="Badouin H."/>
            <person name="Gouzy J."/>
            <person name="Grassa C.J."/>
            <person name="Murat F."/>
            <person name="Staton S.E."/>
            <person name="Cottret L."/>
            <person name="Lelandais-Briere C."/>
            <person name="Owens G.L."/>
            <person name="Carrere S."/>
            <person name="Mayjonade B."/>
            <person name="Legrand L."/>
            <person name="Gill N."/>
            <person name="Kane N.C."/>
            <person name="Bowers J.E."/>
            <person name="Hubner S."/>
            <person name="Bellec A."/>
            <person name="Berard A."/>
            <person name="Berges H."/>
            <person name="Blanchet N."/>
            <person name="Boniface M.C."/>
            <person name="Brunel D."/>
            <person name="Catrice O."/>
            <person name="Chaidir N."/>
            <person name="Claudel C."/>
            <person name="Donnadieu C."/>
            <person name="Faraut T."/>
            <person name="Fievet G."/>
            <person name="Helmstetter N."/>
            <person name="King M."/>
            <person name="Knapp S.J."/>
            <person name="Lai Z."/>
            <person name="Le Paslier M.C."/>
            <person name="Lippi Y."/>
            <person name="Lorenzon L."/>
            <person name="Mandel J.R."/>
            <person name="Marage G."/>
            <person name="Marchand G."/>
            <person name="Marquand E."/>
            <person name="Bret-Mestries E."/>
            <person name="Morien E."/>
            <person name="Nambeesan S."/>
            <person name="Nguyen T."/>
            <person name="Pegot-Espagnet P."/>
            <person name="Pouilly N."/>
            <person name="Raftis F."/>
            <person name="Sallet E."/>
            <person name="Schiex T."/>
            <person name="Thomas J."/>
            <person name="Vandecasteele C."/>
            <person name="Vares D."/>
            <person name="Vear F."/>
            <person name="Vautrin S."/>
            <person name="Crespi M."/>
            <person name="Mangin B."/>
            <person name="Burke J.M."/>
            <person name="Salse J."/>
            <person name="Munos S."/>
            <person name="Vincourt P."/>
            <person name="Rieseberg L.H."/>
            <person name="Langlade N.B."/>
        </authorList>
    </citation>
    <scope>NUCLEOTIDE SEQUENCE [LARGE SCALE GENOMIC DNA]</scope>
    <source>
        <strain evidence="2">cv. SF193</strain>
    </source>
</reference>
<organism evidence="1 2">
    <name type="scientific">Helianthus annuus</name>
    <name type="common">Common sunflower</name>
    <dbReference type="NCBI Taxonomy" id="4232"/>
    <lineage>
        <taxon>Eukaryota</taxon>
        <taxon>Viridiplantae</taxon>
        <taxon>Streptophyta</taxon>
        <taxon>Embryophyta</taxon>
        <taxon>Tracheophyta</taxon>
        <taxon>Spermatophyta</taxon>
        <taxon>Magnoliopsida</taxon>
        <taxon>eudicotyledons</taxon>
        <taxon>Gunneridae</taxon>
        <taxon>Pentapetalae</taxon>
        <taxon>asterids</taxon>
        <taxon>campanulids</taxon>
        <taxon>Asterales</taxon>
        <taxon>Asteraceae</taxon>
        <taxon>Asteroideae</taxon>
        <taxon>Heliantheae alliance</taxon>
        <taxon>Heliantheae</taxon>
        <taxon>Helianthus</taxon>
    </lineage>
</organism>
<keyword evidence="2" id="KW-1185">Reference proteome</keyword>
<dbReference type="Proteomes" id="UP000215914">
    <property type="component" value="Chromosome 16"/>
</dbReference>
<sequence>MFTVLMECSSCLLEVSRLCLFVIALIYVDMFIDKAQLTISECDMYMRMYASKGMYVCT</sequence>
<name>A0A251RXV9_HELAN</name>
<dbReference type="AlphaFoldDB" id="A0A251RXV9"/>